<feature type="modified residue" description="N6-(pyridoxal phosphate)lysine" evidence="9">
    <location>
        <position position="230"/>
    </location>
</feature>
<reference evidence="11 12" key="1">
    <citation type="submission" date="2016-03" db="EMBL/GenBank/DDBJ databases">
        <authorList>
            <person name="Ploux O."/>
        </authorList>
    </citation>
    <scope>NUCLEOTIDE SEQUENCE [LARGE SCALE GENOMIC DNA]</scope>
    <source>
        <strain evidence="11 12">R0</strain>
    </source>
</reference>
<dbReference type="PANTHER" id="PTHR43643:SF3">
    <property type="entry name" value="HISTIDINOL-PHOSPHATE AMINOTRANSFERASE"/>
    <property type="match status" value="1"/>
</dbReference>
<dbReference type="OrthoDB" id="5288513at2"/>
<evidence type="ECO:0000256" key="9">
    <source>
        <dbReference type="HAMAP-Rule" id="MF_01023"/>
    </source>
</evidence>
<dbReference type="CDD" id="cd00609">
    <property type="entry name" value="AAT_like"/>
    <property type="match status" value="1"/>
</dbReference>
<evidence type="ECO:0000256" key="8">
    <source>
        <dbReference type="ARBA" id="ARBA00047481"/>
    </source>
</evidence>
<evidence type="ECO:0000256" key="5">
    <source>
        <dbReference type="ARBA" id="ARBA00022576"/>
    </source>
</evidence>
<keyword evidence="7 9" id="KW-0663">Pyridoxal phosphate</keyword>
<name>A0A150WEU7_BDEBC</name>
<dbReference type="GO" id="GO:0004400">
    <property type="term" value="F:histidinol-phosphate transaminase activity"/>
    <property type="evidence" value="ECO:0007669"/>
    <property type="project" value="UniProtKB-UniRule"/>
</dbReference>
<sequence>MKISPEILNLVPYKPGKPISETQREYGLTTVYKLASNENPLGPSPKAMAAVRHALDHQHLYPDPSHYELLHTLSKEWGVPTQQLGIGNGSDELIDLLTRIYCEPHDGVLTSVAAFNAYEVSAPANRAIIHKIPMKEGYRFDLPAIADYFMAHHESKKIRLIFVSNPNNPTGTYAPKMELEAFLEKVGNRDDVMVIFDEAYNEFVRATDYASAQNYIKKYKNLIVLRTFSKIYGLAGFRIGAMVAPPEVIEVFNRVRKPFNVNDLAQVAANAAVQDKEFIERSQQTCWKGLDYFYKKLEELGLPYIPSQGNFVMFDTLRDAAKVNEALLRRGIIMRPLFNYGFKTHLRLSVGKEHENQAAIQALAEVLKEIPTLS</sequence>
<proteinExistence type="inferred from homology"/>
<dbReference type="Gene3D" id="3.90.1150.10">
    <property type="entry name" value="Aspartate Aminotransferase, domain 1"/>
    <property type="match status" value="1"/>
</dbReference>
<dbReference type="InterPro" id="IPR005861">
    <property type="entry name" value="HisP_aminotrans"/>
</dbReference>
<dbReference type="PANTHER" id="PTHR43643">
    <property type="entry name" value="HISTIDINOL-PHOSPHATE AMINOTRANSFERASE 2"/>
    <property type="match status" value="1"/>
</dbReference>
<comment type="catalytic activity">
    <reaction evidence="8 9">
        <text>L-histidinol phosphate + 2-oxoglutarate = 3-(imidazol-4-yl)-2-oxopropyl phosphate + L-glutamate</text>
        <dbReference type="Rhea" id="RHEA:23744"/>
        <dbReference type="ChEBI" id="CHEBI:16810"/>
        <dbReference type="ChEBI" id="CHEBI:29985"/>
        <dbReference type="ChEBI" id="CHEBI:57766"/>
        <dbReference type="ChEBI" id="CHEBI:57980"/>
        <dbReference type="EC" id="2.6.1.9"/>
    </reaction>
</comment>
<comment type="cofactor">
    <cofactor evidence="1 9">
        <name>pyridoxal 5'-phosphate</name>
        <dbReference type="ChEBI" id="CHEBI:597326"/>
    </cofactor>
</comment>
<dbReference type="EC" id="2.6.1.9" evidence="9"/>
<feature type="domain" description="Aminotransferase class I/classII large" evidence="10">
    <location>
        <begin position="30"/>
        <end position="363"/>
    </location>
</feature>
<evidence type="ECO:0000313" key="11">
    <source>
        <dbReference type="EMBL" id="KYG61536.1"/>
    </source>
</evidence>
<evidence type="ECO:0000256" key="2">
    <source>
        <dbReference type="ARBA" id="ARBA00005011"/>
    </source>
</evidence>
<dbReference type="InterPro" id="IPR015422">
    <property type="entry name" value="PyrdxlP-dep_Trfase_small"/>
</dbReference>
<dbReference type="HAMAP" id="MF_01023">
    <property type="entry name" value="HisC_aminotrans_2"/>
    <property type="match status" value="1"/>
</dbReference>
<dbReference type="SUPFAM" id="SSF53383">
    <property type="entry name" value="PLP-dependent transferases"/>
    <property type="match status" value="1"/>
</dbReference>
<dbReference type="EMBL" id="LUKE01000006">
    <property type="protein sequence ID" value="KYG61536.1"/>
    <property type="molecule type" value="Genomic_DNA"/>
</dbReference>
<dbReference type="AlphaFoldDB" id="A0A150WEU7"/>
<keyword evidence="9" id="KW-0368">Histidine biosynthesis</keyword>
<dbReference type="Gene3D" id="3.40.640.10">
    <property type="entry name" value="Type I PLP-dependent aspartate aminotransferase-like (Major domain)"/>
    <property type="match status" value="1"/>
</dbReference>
<keyword evidence="9" id="KW-0028">Amino-acid biosynthesis</keyword>
<evidence type="ECO:0000256" key="1">
    <source>
        <dbReference type="ARBA" id="ARBA00001933"/>
    </source>
</evidence>
<organism evidence="11 12">
    <name type="scientific">Bdellovibrio bacteriovorus</name>
    <dbReference type="NCBI Taxonomy" id="959"/>
    <lineage>
        <taxon>Bacteria</taxon>
        <taxon>Pseudomonadati</taxon>
        <taxon>Bdellovibrionota</taxon>
        <taxon>Bdellovibrionia</taxon>
        <taxon>Bdellovibrionales</taxon>
        <taxon>Pseudobdellovibrionaceae</taxon>
        <taxon>Bdellovibrio</taxon>
    </lineage>
</organism>
<dbReference type="NCBIfam" id="TIGR01141">
    <property type="entry name" value="hisC"/>
    <property type="match status" value="1"/>
</dbReference>
<comment type="subunit">
    <text evidence="4 9">Homodimer.</text>
</comment>
<evidence type="ECO:0000313" key="12">
    <source>
        <dbReference type="Proteomes" id="UP000075320"/>
    </source>
</evidence>
<dbReference type="GO" id="GO:0030170">
    <property type="term" value="F:pyridoxal phosphate binding"/>
    <property type="evidence" value="ECO:0007669"/>
    <property type="project" value="InterPro"/>
</dbReference>
<dbReference type="Pfam" id="PF00155">
    <property type="entry name" value="Aminotran_1_2"/>
    <property type="match status" value="1"/>
</dbReference>
<evidence type="ECO:0000256" key="7">
    <source>
        <dbReference type="ARBA" id="ARBA00022898"/>
    </source>
</evidence>
<dbReference type="Proteomes" id="UP000075320">
    <property type="component" value="Unassembled WGS sequence"/>
</dbReference>
<dbReference type="RefSeq" id="WP_061836618.1">
    <property type="nucleotide sequence ID" value="NZ_LUKE01000006.1"/>
</dbReference>
<accession>A0A150WEU7</accession>
<keyword evidence="5 9" id="KW-0032">Aminotransferase</keyword>
<keyword evidence="6 9" id="KW-0808">Transferase</keyword>
<dbReference type="InterPro" id="IPR015421">
    <property type="entry name" value="PyrdxlP-dep_Trfase_major"/>
</dbReference>
<evidence type="ECO:0000256" key="4">
    <source>
        <dbReference type="ARBA" id="ARBA00011738"/>
    </source>
</evidence>
<dbReference type="UniPathway" id="UPA00031">
    <property type="reaction ID" value="UER00012"/>
</dbReference>
<dbReference type="GO" id="GO:0000105">
    <property type="term" value="P:L-histidine biosynthetic process"/>
    <property type="evidence" value="ECO:0007669"/>
    <property type="project" value="UniProtKB-UniRule"/>
</dbReference>
<evidence type="ECO:0000256" key="6">
    <source>
        <dbReference type="ARBA" id="ARBA00022679"/>
    </source>
</evidence>
<dbReference type="InterPro" id="IPR050106">
    <property type="entry name" value="HistidinolP_aminotransfase"/>
</dbReference>
<comment type="similarity">
    <text evidence="3 9">Belongs to the class-II pyridoxal-phosphate-dependent aminotransferase family. Histidinol-phosphate aminotransferase subfamily.</text>
</comment>
<evidence type="ECO:0000256" key="3">
    <source>
        <dbReference type="ARBA" id="ARBA00007970"/>
    </source>
</evidence>
<protein>
    <recommendedName>
        <fullName evidence="9">Histidinol-phosphate aminotransferase</fullName>
        <ecNumber evidence="9">2.6.1.9</ecNumber>
    </recommendedName>
    <alternativeName>
        <fullName evidence="9">Imidazole acetol-phosphate transaminase</fullName>
    </alternativeName>
</protein>
<dbReference type="InterPro" id="IPR015424">
    <property type="entry name" value="PyrdxlP-dep_Trfase"/>
</dbReference>
<dbReference type="InterPro" id="IPR004839">
    <property type="entry name" value="Aminotransferase_I/II_large"/>
</dbReference>
<keyword evidence="12" id="KW-1185">Reference proteome</keyword>
<comment type="caution">
    <text evidence="11">The sequence shown here is derived from an EMBL/GenBank/DDBJ whole genome shotgun (WGS) entry which is preliminary data.</text>
</comment>
<evidence type="ECO:0000259" key="10">
    <source>
        <dbReference type="Pfam" id="PF00155"/>
    </source>
</evidence>
<gene>
    <name evidence="9" type="primary">hisC</name>
    <name evidence="11" type="ORF">AZI86_17670</name>
</gene>
<comment type="pathway">
    <text evidence="2 9">Amino-acid biosynthesis; L-histidine biosynthesis; L-histidine from 5-phospho-alpha-D-ribose 1-diphosphate: step 7/9.</text>
</comment>